<protein>
    <recommendedName>
        <fullName evidence="2">C-type lectin domain-containing protein</fullName>
    </recommendedName>
</protein>
<evidence type="ECO:0000256" key="1">
    <source>
        <dbReference type="ARBA" id="ARBA00023157"/>
    </source>
</evidence>
<evidence type="ECO:0000313" key="4">
    <source>
        <dbReference type="Proteomes" id="UP001432322"/>
    </source>
</evidence>
<dbReference type="AlphaFoldDB" id="A0AAV5W8J3"/>
<reference evidence="3" key="1">
    <citation type="submission" date="2023-10" db="EMBL/GenBank/DDBJ databases">
        <title>Genome assembly of Pristionchus species.</title>
        <authorList>
            <person name="Yoshida K."/>
            <person name="Sommer R.J."/>
        </authorList>
    </citation>
    <scope>NUCLEOTIDE SEQUENCE</scope>
    <source>
        <strain evidence="3">RS5133</strain>
    </source>
</reference>
<dbReference type="InterPro" id="IPR016186">
    <property type="entry name" value="C-type_lectin-like/link_sf"/>
</dbReference>
<dbReference type="PROSITE" id="PS50041">
    <property type="entry name" value="C_TYPE_LECTIN_2"/>
    <property type="match status" value="1"/>
</dbReference>
<proteinExistence type="predicted"/>
<dbReference type="SUPFAM" id="SSF56436">
    <property type="entry name" value="C-type lectin-like"/>
    <property type="match status" value="1"/>
</dbReference>
<gene>
    <name evidence="3" type="ORF">PFISCL1PPCAC_17694</name>
</gene>
<name>A0AAV5W8J3_9BILA</name>
<dbReference type="Pfam" id="PF00059">
    <property type="entry name" value="Lectin_C"/>
    <property type="match status" value="1"/>
</dbReference>
<dbReference type="Gene3D" id="3.10.100.10">
    <property type="entry name" value="Mannose-Binding Protein A, subunit A"/>
    <property type="match status" value="1"/>
</dbReference>
<sequence length="87" mass="10032">QENDFFWRSVAANNVKDDMHIGAYQSSTEDVWRWNDQNERVAGYNNFIKSFPIPGNGNCSAMLTESPSAQWVNVDCDNQKLPFVCRR</sequence>
<organism evidence="3 4">
    <name type="scientific">Pristionchus fissidentatus</name>
    <dbReference type="NCBI Taxonomy" id="1538716"/>
    <lineage>
        <taxon>Eukaryota</taxon>
        <taxon>Metazoa</taxon>
        <taxon>Ecdysozoa</taxon>
        <taxon>Nematoda</taxon>
        <taxon>Chromadorea</taxon>
        <taxon>Rhabditida</taxon>
        <taxon>Rhabditina</taxon>
        <taxon>Diplogasteromorpha</taxon>
        <taxon>Diplogasteroidea</taxon>
        <taxon>Neodiplogasteridae</taxon>
        <taxon>Pristionchus</taxon>
    </lineage>
</organism>
<evidence type="ECO:0000313" key="3">
    <source>
        <dbReference type="EMBL" id="GMT26397.1"/>
    </source>
</evidence>
<accession>A0AAV5W8J3</accession>
<dbReference type="EMBL" id="BTSY01000005">
    <property type="protein sequence ID" value="GMT26397.1"/>
    <property type="molecule type" value="Genomic_DNA"/>
</dbReference>
<feature type="non-terminal residue" evidence="3">
    <location>
        <position position="1"/>
    </location>
</feature>
<comment type="caution">
    <text evidence="3">The sequence shown here is derived from an EMBL/GenBank/DDBJ whole genome shotgun (WGS) entry which is preliminary data.</text>
</comment>
<dbReference type="InterPro" id="IPR001304">
    <property type="entry name" value="C-type_lectin-like"/>
</dbReference>
<dbReference type="PANTHER" id="PTHR22991:SF40">
    <property type="entry name" value="PROTEIN CBG13490"/>
    <property type="match status" value="1"/>
</dbReference>
<dbReference type="CDD" id="cd00037">
    <property type="entry name" value="CLECT"/>
    <property type="match status" value="1"/>
</dbReference>
<evidence type="ECO:0000259" key="2">
    <source>
        <dbReference type="PROSITE" id="PS50041"/>
    </source>
</evidence>
<keyword evidence="1" id="KW-1015">Disulfide bond</keyword>
<feature type="domain" description="C-type lectin" evidence="2">
    <location>
        <begin position="1"/>
        <end position="80"/>
    </location>
</feature>
<feature type="non-terminal residue" evidence="3">
    <location>
        <position position="87"/>
    </location>
</feature>
<dbReference type="PANTHER" id="PTHR22991">
    <property type="entry name" value="PROTEIN CBG13490"/>
    <property type="match status" value="1"/>
</dbReference>
<dbReference type="InterPro" id="IPR050976">
    <property type="entry name" value="Snaclec"/>
</dbReference>
<dbReference type="InterPro" id="IPR016187">
    <property type="entry name" value="CTDL_fold"/>
</dbReference>
<keyword evidence="4" id="KW-1185">Reference proteome</keyword>
<dbReference type="Proteomes" id="UP001432322">
    <property type="component" value="Unassembled WGS sequence"/>
</dbReference>